<reference evidence="10 11" key="1">
    <citation type="submission" date="2019-07" db="EMBL/GenBank/DDBJ databases">
        <title>Genomics analysis of Aphanomyces spp. identifies a new class of oomycete effector associated with host adaptation.</title>
        <authorList>
            <person name="Gaulin E."/>
        </authorList>
    </citation>
    <scope>NUCLEOTIDE SEQUENCE [LARGE SCALE GENOMIC DNA]</scope>
    <source>
        <strain evidence="10 11">ATCC 201684</strain>
    </source>
</reference>
<keyword evidence="11" id="KW-1185">Reference proteome</keyword>
<evidence type="ECO:0000256" key="5">
    <source>
        <dbReference type="ARBA" id="ARBA00022741"/>
    </source>
</evidence>
<dbReference type="PANTHER" id="PTHR48421">
    <property type="entry name" value="MYCBP-ASSOCIATED PROTEIN"/>
    <property type="match status" value="1"/>
</dbReference>
<keyword evidence="4" id="KW-0808">Transferase</keyword>
<evidence type="ECO:0000313" key="11">
    <source>
        <dbReference type="Proteomes" id="UP000481153"/>
    </source>
</evidence>
<dbReference type="InterPro" id="IPR036043">
    <property type="entry name" value="Phosphoglycerate_kinase_sf"/>
</dbReference>
<dbReference type="EC" id="2.7.2.3" evidence="3"/>
<feature type="region of interest" description="Disordered" evidence="9">
    <location>
        <begin position="1"/>
        <end position="62"/>
    </location>
</feature>
<dbReference type="Proteomes" id="UP000481153">
    <property type="component" value="Unassembled WGS sequence"/>
</dbReference>
<feature type="compositionally biased region" description="Acidic residues" evidence="9">
    <location>
        <begin position="691"/>
        <end position="713"/>
    </location>
</feature>
<dbReference type="Gene3D" id="2.60.40.10">
    <property type="entry name" value="Immunoglobulins"/>
    <property type="match status" value="1"/>
</dbReference>
<feature type="compositionally biased region" description="Basic and acidic residues" evidence="9">
    <location>
        <begin position="1042"/>
        <end position="1053"/>
    </location>
</feature>
<proteinExistence type="inferred from homology"/>
<dbReference type="InterPro" id="IPR015824">
    <property type="entry name" value="Phosphoglycerate_kinase_N"/>
</dbReference>
<dbReference type="InterPro" id="IPR013783">
    <property type="entry name" value="Ig-like_fold"/>
</dbReference>
<evidence type="ECO:0000256" key="2">
    <source>
        <dbReference type="ARBA" id="ARBA00008982"/>
    </source>
</evidence>
<dbReference type="Pfam" id="PF00162">
    <property type="entry name" value="PGK"/>
    <property type="match status" value="1"/>
</dbReference>
<keyword evidence="7" id="KW-0067">ATP-binding</keyword>
<dbReference type="GO" id="GO:0005524">
    <property type="term" value="F:ATP binding"/>
    <property type="evidence" value="ECO:0007669"/>
    <property type="project" value="UniProtKB-KW"/>
</dbReference>
<dbReference type="InterPro" id="IPR001576">
    <property type="entry name" value="Phosphoglycerate_kinase"/>
</dbReference>
<evidence type="ECO:0000256" key="3">
    <source>
        <dbReference type="ARBA" id="ARBA00013061"/>
    </source>
</evidence>
<dbReference type="GO" id="GO:0004618">
    <property type="term" value="F:phosphoglycerate kinase activity"/>
    <property type="evidence" value="ECO:0007669"/>
    <property type="project" value="UniProtKB-EC"/>
</dbReference>
<feature type="region of interest" description="Disordered" evidence="9">
    <location>
        <begin position="1270"/>
        <end position="1326"/>
    </location>
</feature>
<keyword evidence="8" id="KW-0460">Magnesium</keyword>
<name>A0A6G0W8R5_9STRA</name>
<evidence type="ECO:0000256" key="4">
    <source>
        <dbReference type="ARBA" id="ARBA00022679"/>
    </source>
</evidence>
<keyword evidence="5" id="KW-0547">Nucleotide-binding</keyword>
<dbReference type="Pfam" id="PF14646">
    <property type="entry name" value="MYCBPAP"/>
    <property type="match status" value="1"/>
</dbReference>
<gene>
    <name evidence="10" type="ORF">Ae201684_017831</name>
</gene>
<dbReference type="EMBL" id="VJMJ01000313">
    <property type="protein sequence ID" value="KAF0723214.1"/>
    <property type="molecule type" value="Genomic_DNA"/>
</dbReference>
<sequence length="1526" mass="170963">MHTNKSTKSTASVSPTRDIMPGTPSPKRKKTFTVARSIPSTPTLDLSGANEDVSSPGKASMSKEEVRAILNKQIRRDNNGKIVAHAALGTPDDVEQFEEYLATPLSTTKTNSLKSMSSRSLKSSASRLVAKAITSRAVISALTVKKEIPETKQETGASRSDAEGVQSQVKTQQMKEYKKMLRSMPIHERISMEREKKVLLIWETRNREWERFKAKMSKKLNKPEDDLVMVKASEYRQQKEEYDLINKATPQEEKHGKEYWSVSLRDEGTRFVPVGNVFSGLFCPIREDKNPMAEIIRRPMDPRRRRLHKTDHQGKFNEALQARKNLLRRNIQRLRPHQIDPVNCDGLKVDSQDLFEWATISSQKHYDYLLQSELENECVTSAILCPLNTQSQSSDQNATFIAPCLNIVEELGSINTGDVHLPFHTSIATVQTKVIWLQNPGNITFQFTWMHYGPSHRDFAIEAAGLSPRTFVSQENGVLQPMETICIRFSFFSATPGVFLEKWKVTIDPYLAEHNNDIIYASERNLHLTCVAVDTRAPFQARASGSLKIAKLSNQYMVGSLLREIVTNMDYPSRDARDIPEENRRDAFERVNCRFSVHYSRELYEMMLELYERAQNLISADKQAKLIQGGTGDDMSLKPILADGEEPSPSNIAEGYPPWDGLLTTLLHLAKEADQISKTHFKSLTPRKDSLDDEDDASDGDDEEDDGDDDDGDAPTSRMKKSIFKPVFQLAFEELRHLSLFRPHSPQILMDEIASRLSFWASEIPVVASILELDDEPEVHTELCARAANFVCTTVDESISALYEKETKHAVGHFRRKHLWINDKLPMEVGLFQATSISNTNIVFHVDLDVSHCFTLALCPQEANDEQPGELTVLPCEWKWMDGIDTFTPAKIAQVATVLNTLIQRFTNIFQSNDPVEAITINVLLLSTMSTPQHSKPKRKIVLQPPPAPQPSMKFVADKLERELDRAINFVGTMEAFHHLTAKRVSSVASVVDPNPANSEPDLPTDILPPMLNFQIHVVESFELLCQTPQPVVTKETLQPPAEEKKPPKDDKKDKKKGKKDKPDEDAKPSAPNPVVVSDEEPPKSYASVDLQQQAVWDGTYSNAISNSLSGWTDVLVSDTFGRNDWETSAAINVPRWYLGPRLFAECQHVARFIQPHDDLVLRENPRGKLSVVFGGKSFSTKLWLFDGLLEVADEIFLCGGVATAFWRYLHLTLDDRKTCAGDPSFEVDVEPAMSWRVVDTIRRKAARYLVRLFLPFDWLAGDAPLDDGKDLSSQTDSPSDDSRPSAANINAADDDEEEDEDEGDEDEEDGGNDDDETETRKSKKSKKKGAYCDRLQIDFLVGEPVVVTVVEPPETHSPMKTQTYDGTVLHLAYTDATEWILVDDVLPGTLSQFRCRTQTADSSLVQTPHIHEWIQRAFDTGPLSMQSLVNHMASVPQVILAGLPGMADYAEFQGSTKALTSILQQKEPSNVLVVGSRTHEWLNQLAASDVILATSASNAAVLKYLVAGQTHPALVGLSEAPSTYV</sequence>
<comment type="similarity">
    <text evidence="2">Belongs to the phosphoglycerate kinase family.</text>
</comment>
<keyword evidence="6" id="KW-0418">Kinase</keyword>
<protein>
    <recommendedName>
        <fullName evidence="3">phosphoglycerate kinase</fullName>
        <ecNumber evidence="3">2.7.2.3</ecNumber>
    </recommendedName>
</protein>
<dbReference type="InterPro" id="IPR032707">
    <property type="entry name" value="MYCBPAP"/>
</dbReference>
<dbReference type="PANTHER" id="PTHR48421:SF1">
    <property type="entry name" value="MYCBP-ASSOCIATED PROTEIN"/>
    <property type="match status" value="1"/>
</dbReference>
<dbReference type="VEuPathDB" id="FungiDB:AeMF1_009493"/>
<accession>A0A6G0W8R5</accession>
<feature type="compositionally biased region" description="Acidic residues" evidence="9">
    <location>
        <begin position="1293"/>
        <end position="1318"/>
    </location>
</feature>
<dbReference type="Gene3D" id="3.40.50.1260">
    <property type="entry name" value="Phosphoglycerate kinase, N-terminal domain"/>
    <property type="match status" value="2"/>
</dbReference>
<evidence type="ECO:0000256" key="1">
    <source>
        <dbReference type="ARBA" id="ARBA00001946"/>
    </source>
</evidence>
<comment type="cofactor">
    <cofactor evidence="1">
        <name>Mg(2+)</name>
        <dbReference type="ChEBI" id="CHEBI:18420"/>
    </cofactor>
</comment>
<feature type="compositionally biased region" description="Polar residues" evidence="9">
    <location>
        <begin position="1"/>
        <end position="15"/>
    </location>
</feature>
<dbReference type="SUPFAM" id="SSF53748">
    <property type="entry name" value="Phosphoglycerate kinase"/>
    <property type="match status" value="2"/>
</dbReference>
<comment type="caution">
    <text evidence="10">The sequence shown here is derived from an EMBL/GenBank/DDBJ whole genome shotgun (WGS) entry which is preliminary data.</text>
</comment>
<evidence type="ECO:0000313" key="10">
    <source>
        <dbReference type="EMBL" id="KAF0723214.1"/>
    </source>
</evidence>
<feature type="region of interest" description="Disordered" evidence="9">
    <location>
        <begin position="685"/>
        <end position="718"/>
    </location>
</feature>
<feature type="region of interest" description="Disordered" evidence="9">
    <location>
        <begin position="150"/>
        <end position="171"/>
    </location>
</feature>
<evidence type="ECO:0000256" key="8">
    <source>
        <dbReference type="ARBA" id="ARBA00022842"/>
    </source>
</evidence>
<feature type="region of interest" description="Disordered" evidence="9">
    <location>
        <begin position="1033"/>
        <end position="1084"/>
    </location>
</feature>
<evidence type="ECO:0000256" key="9">
    <source>
        <dbReference type="SAM" id="MobiDB-lite"/>
    </source>
</evidence>
<evidence type="ECO:0000256" key="7">
    <source>
        <dbReference type="ARBA" id="ARBA00022840"/>
    </source>
</evidence>
<dbReference type="GO" id="GO:0006096">
    <property type="term" value="P:glycolytic process"/>
    <property type="evidence" value="ECO:0007669"/>
    <property type="project" value="InterPro"/>
</dbReference>
<organism evidence="10 11">
    <name type="scientific">Aphanomyces euteiches</name>
    <dbReference type="NCBI Taxonomy" id="100861"/>
    <lineage>
        <taxon>Eukaryota</taxon>
        <taxon>Sar</taxon>
        <taxon>Stramenopiles</taxon>
        <taxon>Oomycota</taxon>
        <taxon>Saprolegniomycetes</taxon>
        <taxon>Saprolegniales</taxon>
        <taxon>Verrucalvaceae</taxon>
        <taxon>Aphanomyces</taxon>
    </lineage>
</organism>
<evidence type="ECO:0000256" key="6">
    <source>
        <dbReference type="ARBA" id="ARBA00022777"/>
    </source>
</evidence>